<evidence type="ECO:0000313" key="4">
    <source>
        <dbReference type="Proteomes" id="UP000799777"/>
    </source>
</evidence>
<feature type="region of interest" description="Disordered" evidence="1">
    <location>
        <begin position="172"/>
        <end position="197"/>
    </location>
</feature>
<dbReference type="CDD" id="cd12087">
    <property type="entry name" value="TM_EGFR-like"/>
    <property type="match status" value="1"/>
</dbReference>
<keyword evidence="2" id="KW-0472">Membrane</keyword>
<feature type="region of interest" description="Disordered" evidence="1">
    <location>
        <begin position="239"/>
        <end position="275"/>
    </location>
</feature>
<comment type="caution">
    <text evidence="3">The sequence shown here is derived from an EMBL/GenBank/DDBJ whole genome shotgun (WGS) entry which is preliminary data.</text>
</comment>
<proteinExistence type="predicted"/>
<reference evidence="3" key="1">
    <citation type="journal article" date="2020" name="Stud. Mycol.">
        <title>101 Dothideomycetes genomes: a test case for predicting lifestyles and emergence of pathogens.</title>
        <authorList>
            <person name="Haridas S."/>
            <person name="Albert R."/>
            <person name="Binder M."/>
            <person name="Bloem J."/>
            <person name="Labutti K."/>
            <person name="Salamov A."/>
            <person name="Andreopoulos B."/>
            <person name="Baker S."/>
            <person name="Barry K."/>
            <person name="Bills G."/>
            <person name="Bluhm B."/>
            <person name="Cannon C."/>
            <person name="Castanera R."/>
            <person name="Culley D."/>
            <person name="Daum C."/>
            <person name="Ezra D."/>
            <person name="Gonzalez J."/>
            <person name="Henrissat B."/>
            <person name="Kuo A."/>
            <person name="Liang C."/>
            <person name="Lipzen A."/>
            <person name="Lutzoni F."/>
            <person name="Magnuson J."/>
            <person name="Mondo S."/>
            <person name="Nolan M."/>
            <person name="Ohm R."/>
            <person name="Pangilinan J."/>
            <person name="Park H.-J."/>
            <person name="Ramirez L."/>
            <person name="Alfaro M."/>
            <person name="Sun H."/>
            <person name="Tritt A."/>
            <person name="Yoshinaga Y."/>
            <person name="Zwiers L.-H."/>
            <person name="Turgeon B."/>
            <person name="Goodwin S."/>
            <person name="Spatafora J."/>
            <person name="Crous P."/>
            <person name="Grigoriev I."/>
        </authorList>
    </citation>
    <scope>NUCLEOTIDE SEQUENCE</scope>
    <source>
        <strain evidence="3">CBS 110217</strain>
    </source>
</reference>
<feature type="transmembrane region" description="Helical" evidence="2">
    <location>
        <begin position="206"/>
        <end position="227"/>
    </location>
</feature>
<keyword evidence="4" id="KW-1185">Reference proteome</keyword>
<name>A0A9P4HLY2_9PLEO</name>
<evidence type="ECO:0000256" key="2">
    <source>
        <dbReference type="SAM" id="Phobius"/>
    </source>
</evidence>
<keyword evidence="2" id="KW-0812">Transmembrane</keyword>
<protein>
    <submittedName>
        <fullName evidence="3">Uncharacterized protein</fullName>
    </submittedName>
</protein>
<dbReference type="OrthoDB" id="5429716at2759"/>
<dbReference type="EMBL" id="ML978157">
    <property type="protein sequence ID" value="KAF2035391.1"/>
    <property type="molecule type" value="Genomic_DNA"/>
</dbReference>
<dbReference type="AlphaFoldDB" id="A0A9P4HLY2"/>
<evidence type="ECO:0000313" key="3">
    <source>
        <dbReference type="EMBL" id="KAF2035391.1"/>
    </source>
</evidence>
<dbReference type="Proteomes" id="UP000799777">
    <property type="component" value="Unassembled WGS sequence"/>
</dbReference>
<accession>A0A9P4HLY2</accession>
<sequence length="371" mass="38653">MSSTSDTRSNLRTWSPSYATAPPASCATLRNYANTVQYGHICVFAEEDGDPVPFSINTACMPWVTPNVYPSASAFYSPATACPSSWSAVSTATAGQDWVSGETGLTCCPPGFEGDGRGGCKVGSSGTMNMVKCGEADAEENSNAVYTAGAWPASVTASITPLLLRYQASDVGSASATGSGSSSSSTGVSGTSGNRGNGDLSTGAKVAIGVVVPLVFIVGALAFFLLWRRRKQKKAAMALASKNTADEKTTPTSASIDRGSYQQAPQQHTSPASKEAFDAAVAPHRNGTNPHETPEWNVEMDATGAERQRLVRAQDMPLSASSPASDATELGGLARVPRKPIAPVEIDGNQIRAEVGDAYIPYRPRVKNSAR</sequence>
<gene>
    <name evidence="3" type="ORF">EK21DRAFT_84462</name>
</gene>
<evidence type="ECO:0000256" key="1">
    <source>
        <dbReference type="SAM" id="MobiDB-lite"/>
    </source>
</evidence>
<feature type="compositionally biased region" description="Polar residues" evidence="1">
    <location>
        <begin position="250"/>
        <end position="272"/>
    </location>
</feature>
<feature type="compositionally biased region" description="Low complexity" evidence="1">
    <location>
        <begin position="172"/>
        <end position="192"/>
    </location>
</feature>
<keyword evidence="2" id="KW-1133">Transmembrane helix</keyword>
<organism evidence="3 4">
    <name type="scientific">Setomelanomma holmii</name>
    <dbReference type="NCBI Taxonomy" id="210430"/>
    <lineage>
        <taxon>Eukaryota</taxon>
        <taxon>Fungi</taxon>
        <taxon>Dikarya</taxon>
        <taxon>Ascomycota</taxon>
        <taxon>Pezizomycotina</taxon>
        <taxon>Dothideomycetes</taxon>
        <taxon>Pleosporomycetidae</taxon>
        <taxon>Pleosporales</taxon>
        <taxon>Pleosporineae</taxon>
        <taxon>Phaeosphaeriaceae</taxon>
        <taxon>Setomelanomma</taxon>
    </lineage>
</organism>